<reference evidence="2 3" key="1">
    <citation type="submission" date="2016-10" db="EMBL/GenBank/DDBJ databases">
        <authorList>
            <person name="de Groot N.N."/>
        </authorList>
    </citation>
    <scope>NUCLEOTIDE SEQUENCE [LARGE SCALE GENOMIC DNA]</scope>
    <source>
        <strain evidence="2 3">DSM 23048</strain>
    </source>
</reference>
<gene>
    <name evidence="2" type="ORF">SAMN04488018_11656</name>
</gene>
<name>A0A1H6X684_9FLAO</name>
<organism evidence="2 3">
    <name type="scientific">Myroides marinus</name>
    <dbReference type="NCBI Taxonomy" id="703342"/>
    <lineage>
        <taxon>Bacteria</taxon>
        <taxon>Pseudomonadati</taxon>
        <taxon>Bacteroidota</taxon>
        <taxon>Flavobacteriia</taxon>
        <taxon>Flavobacteriales</taxon>
        <taxon>Flavobacteriaceae</taxon>
        <taxon>Myroides</taxon>
    </lineage>
</organism>
<feature type="signal peptide" evidence="1">
    <location>
        <begin position="1"/>
        <end position="22"/>
    </location>
</feature>
<dbReference type="AlphaFoldDB" id="A0A1H6X684"/>
<evidence type="ECO:0000313" key="3">
    <source>
        <dbReference type="Proteomes" id="UP000183077"/>
    </source>
</evidence>
<dbReference type="EMBL" id="FNYS01000016">
    <property type="protein sequence ID" value="SEJ20430.1"/>
    <property type="molecule type" value="Genomic_DNA"/>
</dbReference>
<protein>
    <recommendedName>
        <fullName evidence="4">YtkA-like</fullName>
    </recommendedName>
</protein>
<evidence type="ECO:0000313" key="2">
    <source>
        <dbReference type="EMBL" id="SEJ20430.1"/>
    </source>
</evidence>
<dbReference type="GeneID" id="82258032"/>
<feature type="chain" id="PRO_5010183736" description="YtkA-like" evidence="1">
    <location>
        <begin position="23"/>
        <end position="316"/>
    </location>
</feature>
<keyword evidence="1" id="KW-0732">Signal</keyword>
<proteinExistence type="predicted"/>
<accession>A0A1H6X684</accession>
<dbReference type="PROSITE" id="PS51257">
    <property type="entry name" value="PROKAR_LIPOPROTEIN"/>
    <property type="match status" value="1"/>
</dbReference>
<evidence type="ECO:0000256" key="1">
    <source>
        <dbReference type="SAM" id="SignalP"/>
    </source>
</evidence>
<evidence type="ECO:0008006" key="4">
    <source>
        <dbReference type="Google" id="ProtNLM"/>
    </source>
</evidence>
<dbReference type="Proteomes" id="UP000183077">
    <property type="component" value="Unassembled WGS sequence"/>
</dbReference>
<dbReference type="RefSeq" id="WP_074747117.1">
    <property type="nucleotide sequence ID" value="NZ_FNYS01000016.1"/>
</dbReference>
<sequence length="316" mass="35263">MKKLIYFALTIISLGLTTSCTSDDNAMDKGTTTNPDTSELKTKVLEQKVDNYNIVIYSNVKEFYAPSTTPILVEFTDVDNPNNKDFSDAAMSILMHMTMNNGHKMSHSAPMLQLTPVKGSTNKFQGEIMFSMAGMDLEKNYWEITLNAKNKEVKIATKVKTTVKNGIFYDRNNIDSIQGSDRKTLETFNVDGVKHFAAFHLSNKYKVGNNDIAVSLYKKGDNMGMTFPEVDNLIVTIDPRMPDMVNHGVLEGIITLKYNTNTKQYEGKLPLSMTGYWFLNLVIKNAAGEIIAGQPVGKDSDGKETVNGDKFLDLIF</sequence>